<dbReference type="PROSITE" id="PS50262">
    <property type="entry name" value="G_PROTEIN_RECEP_F1_2"/>
    <property type="match status" value="1"/>
</dbReference>
<keyword evidence="2 8" id="KW-0812">Transmembrane</keyword>
<evidence type="ECO:0000256" key="8">
    <source>
        <dbReference type="RuleBase" id="RU000688"/>
    </source>
</evidence>
<evidence type="ECO:0000256" key="6">
    <source>
        <dbReference type="ARBA" id="ARBA00023170"/>
    </source>
</evidence>
<reference evidence="13" key="1">
    <citation type="submission" date="2015-02" db="EMBL/GenBank/DDBJ databases">
        <title>Genome sequencing for Strongylocentrotus purpuratus.</title>
        <authorList>
            <person name="Murali S."/>
            <person name="Liu Y."/>
            <person name="Vee V."/>
            <person name="English A."/>
            <person name="Wang M."/>
            <person name="Skinner E."/>
            <person name="Han Y."/>
            <person name="Muzny D.M."/>
            <person name="Worley K.C."/>
            <person name="Gibbs R.A."/>
        </authorList>
    </citation>
    <scope>NUCLEOTIDE SEQUENCE</scope>
</reference>
<dbReference type="PRINTS" id="PR00237">
    <property type="entry name" value="GPCRRHODOPSN"/>
</dbReference>
<dbReference type="InterPro" id="IPR000276">
    <property type="entry name" value="GPCR_Rhodpsn"/>
</dbReference>
<dbReference type="PROSITE" id="PS00237">
    <property type="entry name" value="G_PROTEIN_RECEP_F1_1"/>
    <property type="match status" value="1"/>
</dbReference>
<evidence type="ECO:0000256" key="5">
    <source>
        <dbReference type="ARBA" id="ARBA00023136"/>
    </source>
</evidence>
<feature type="transmembrane region" description="Helical" evidence="10">
    <location>
        <begin position="193"/>
        <end position="217"/>
    </location>
</feature>
<keyword evidence="3 10" id="KW-1133">Transmembrane helix</keyword>
<keyword evidence="6 8" id="KW-0675">Receptor</keyword>
<evidence type="ECO:0000313" key="13">
    <source>
        <dbReference type="Proteomes" id="UP000007110"/>
    </source>
</evidence>
<dbReference type="KEGG" id="spu:582721"/>
<dbReference type="AlphaFoldDB" id="A0A7M7NMQ7"/>
<dbReference type="Pfam" id="PF00001">
    <property type="entry name" value="7tm_1"/>
    <property type="match status" value="1"/>
</dbReference>
<dbReference type="PANTHER" id="PTHR45695:SF22">
    <property type="entry name" value="G-PROTEIN COUPLED RECEPTORS FAMILY 1 PROFILE DOMAIN-CONTAINING PROTEIN"/>
    <property type="match status" value="1"/>
</dbReference>
<keyword evidence="7 8" id="KW-0807">Transducer</keyword>
<dbReference type="Proteomes" id="UP000007110">
    <property type="component" value="Unassembled WGS sequence"/>
</dbReference>
<feature type="transmembrane region" description="Helical" evidence="10">
    <location>
        <begin position="106"/>
        <end position="127"/>
    </location>
</feature>
<dbReference type="GO" id="GO:0005886">
    <property type="term" value="C:plasma membrane"/>
    <property type="evidence" value="ECO:0000318"/>
    <property type="project" value="GO_Central"/>
</dbReference>
<dbReference type="Gene3D" id="1.20.1070.10">
    <property type="entry name" value="Rhodopsin 7-helix transmembrane proteins"/>
    <property type="match status" value="2"/>
</dbReference>
<dbReference type="OMA" id="HICIMRR"/>
<dbReference type="InParanoid" id="A0A7M7NMQ7"/>
<dbReference type="SUPFAM" id="SSF81321">
    <property type="entry name" value="Family A G protein-coupled receptor-like"/>
    <property type="match status" value="1"/>
</dbReference>
<evidence type="ECO:0000256" key="9">
    <source>
        <dbReference type="SAM" id="MobiDB-lite"/>
    </source>
</evidence>
<proteinExistence type="inferred from homology"/>
<sequence>MAGSEFASSSFNATYGNGSMGEDPYLEAPLKQILITVFVVIFALSLFGNFLVVFVIARNKSMHTVTNFFLANLAFADLLVAVFCVIPQLLWYVLESWPLGLLICRLHKYMTSAATTASILILTVISVERYIAILHPLETRRVLTSRRLTITVMLVWMLSAVVNIPVALFYNLLHYGDNKYCTPSTLSEGVARVHSILFCVFFYTIPLLIMAVLYGIISRKLWTTSTGKRVFTSGEDSGFQRGKGSRFTSRITGRFSKAKAHASNHSSTSNAAANIYRPDNDTEGTVVLEITKDCNKKDGNVKSKLEEVSTEPPKNQKIGPFFVHEPTDDLESTPGTEMEVKVPLTANEGNNNSNGKKDDTTNISAVSGSKRTGRKAPDPKLTRNQSSMSVGKDRSSKRANDEISSGRSRGKGRSNVMAARKKVIRLLVFIVVSFALCLFPVQLQTFWQAFGHSTFLSSQGGIYFLPFSQALYFFNSALNPFLYAFFSDNFRAKFKQTLKLGVQSNRASMVSRSALQRLPSMTSYAQTETVYVST</sequence>
<evidence type="ECO:0000256" key="2">
    <source>
        <dbReference type="ARBA" id="ARBA00022692"/>
    </source>
</evidence>
<keyword evidence="5 10" id="KW-0472">Membrane</keyword>
<dbReference type="GO" id="GO:0004930">
    <property type="term" value="F:G protein-coupled receptor activity"/>
    <property type="evidence" value="ECO:0000318"/>
    <property type="project" value="GO_Central"/>
</dbReference>
<feature type="transmembrane region" description="Helical" evidence="10">
    <location>
        <begin position="148"/>
        <end position="173"/>
    </location>
</feature>
<evidence type="ECO:0000313" key="12">
    <source>
        <dbReference type="EnsemblMetazoa" id="XP_030838576"/>
    </source>
</evidence>
<evidence type="ECO:0000256" key="10">
    <source>
        <dbReference type="SAM" id="Phobius"/>
    </source>
</evidence>
<feature type="transmembrane region" description="Helical" evidence="10">
    <location>
        <begin position="33"/>
        <end position="57"/>
    </location>
</feature>
<feature type="domain" description="G-protein coupled receptors family 1 profile" evidence="11">
    <location>
        <begin position="48"/>
        <end position="483"/>
    </location>
</feature>
<accession>A0A7M7NMQ7</accession>
<feature type="transmembrane region" description="Helical" evidence="10">
    <location>
        <begin position="463"/>
        <end position="486"/>
    </location>
</feature>
<protein>
    <recommendedName>
        <fullName evidence="11">G-protein coupled receptors family 1 profile domain-containing protein</fullName>
    </recommendedName>
</protein>
<dbReference type="SMART" id="SM01381">
    <property type="entry name" value="7TM_GPCR_Srsx"/>
    <property type="match status" value="1"/>
</dbReference>
<dbReference type="EnsemblMetazoa" id="XM_030982716">
    <property type="protein sequence ID" value="XP_030838576"/>
    <property type="gene ID" value="LOC582721"/>
</dbReference>
<feature type="transmembrane region" description="Helical" evidence="10">
    <location>
        <begin position="423"/>
        <end position="443"/>
    </location>
</feature>
<dbReference type="PANTHER" id="PTHR45695">
    <property type="entry name" value="LEUCOKININ RECEPTOR-RELATED"/>
    <property type="match status" value="1"/>
</dbReference>
<feature type="transmembrane region" description="Helical" evidence="10">
    <location>
        <begin position="69"/>
        <end position="94"/>
    </location>
</feature>
<evidence type="ECO:0000259" key="11">
    <source>
        <dbReference type="PROSITE" id="PS50262"/>
    </source>
</evidence>
<dbReference type="InterPro" id="IPR017452">
    <property type="entry name" value="GPCR_Rhodpsn_7TM"/>
</dbReference>
<dbReference type="GO" id="GO:0007186">
    <property type="term" value="P:G protein-coupled receptor signaling pathway"/>
    <property type="evidence" value="ECO:0000318"/>
    <property type="project" value="GO_Central"/>
</dbReference>
<evidence type="ECO:0000256" key="1">
    <source>
        <dbReference type="ARBA" id="ARBA00004141"/>
    </source>
</evidence>
<feature type="compositionally biased region" description="Basic and acidic residues" evidence="9">
    <location>
        <begin position="391"/>
        <end position="401"/>
    </location>
</feature>
<evidence type="ECO:0000256" key="4">
    <source>
        <dbReference type="ARBA" id="ARBA00023040"/>
    </source>
</evidence>
<evidence type="ECO:0000256" key="3">
    <source>
        <dbReference type="ARBA" id="ARBA00022989"/>
    </source>
</evidence>
<dbReference type="OrthoDB" id="5964776at2759"/>
<comment type="subcellular location">
    <subcellularLocation>
        <location evidence="1">Membrane</location>
        <topology evidence="1">Multi-pass membrane protein</topology>
    </subcellularLocation>
</comment>
<keyword evidence="13" id="KW-1185">Reference proteome</keyword>
<organism evidence="12 13">
    <name type="scientific">Strongylocentrotus purpuratus</name>
    <name type="common">Purple sea urchin</name>
    <dbReference type="NCBI Taxonomy" id="7668"/>
    <lineage>
        <taxon>Eukaryota</taxon>
        <taxon>Metazoa</taxon>
        <taxon>Echinodermata</taxon>
        <taxon>Eleutherozoa</taxon>
        <taxon>Echinozoa</taxon>
        <taxon>Echinoidea</taxon>
        <taxon>Euechinoidea</taxon>
        <taxon>Echinacea</taxon>
        <taxon>Camarodonta</taxon>
        <taxon>Echinidea</taxon>
        <taxon>Strongylocentrotidae</taxon>
        <taxon>Strongylocentrotus</taxon>
    </lineage>
</organism>
<feature type="compositionally biased region" description="Polar residues" evidence="9">
    <location>
        <begin position="361"/>
        <end position="370"/>
    </location>
</feature>
<dbReference type="GO" id="GO:0032870">
    <property type="term" value="P:cellular response to hormone stimulus"/>
    <property type="evidence" value="ECO:0000318"/>
    <property type="project" value="GO_Central"/>
</dbReference>
<comment type="similarity">
    <text evidence="8">Belongs to the G-protein coupled receptor 1 family.</text>
</comment>
<evidence type="ECO:0000256" key="7">
    <source>
        <dbReference type="ARBA" id="ARBA00023224"/>
    </source>
</evidence>
<feature type="region of interest" description="Disordered" evidence="9">
    <location>
        <begin position="302"/>
        <end position="414"/>
    </location>
</feature>
<dbReference type="FunFam" id="1.20.1070.10:FF:000304">
    <property type="entry name" value="Trissin receptor, isoform C"/>
    <property type="match status" value="1"/>
</dbReference>
<keyword evidence="4 8" id="KW-0297">G-protein coupled receptor</keyword>
<dbReference type="GeneID" id="582721"/>
<dbReference type="RefSeq" id="XP_030838576.1">
    <property type="nucleotide sequence ID" value="XM_030982716.1"/>
</dbReference>
<name>A0A7M7NMQ7_STRPU</name>
<reference evidence="12" key="2">
    <citation type="submission" date="2021-01" db="UniProtKB">
        <authorList>
            <consortium name="EnsemblMetazoa"/>
        </authorList>
    </citation>
    <scope>IDENTIFICATION</scope>
</reference>